<evidence type="ECO:0000256" key="9">
    <source>
        <dbReference type="ARBA" id="ARBA00022989"/>
    </source>
</evidence>
<evidence type="ECO:0000256" key="4">
    <source>
        <dbReference type="ARBA" id="ARBA00010790"/>
    </source>
</evidence>
<evidence type="ECO:0000256" key="5">
    <source>
        <dbReference type="ARBA" id="ARBA00013125"/>
    </source>
</evidence>
<evidence type="ECO:0000256" key="14">
    <source>
        <dbReference type="PIRSR" id="PIRSR028937-2"/>
    </source>
</evidence>
<evidence type="ECO:0000256" key="10">
    <source>
        <dbReference type="ARBA" id="ARBA00023002"/>
    </source>
</evidence>
<evidence type="ECO:0000256" key="3">
    <source>
        <dbReference type="ARBA" id="ARBA00004370"/>
    </source>
</evidence>
<evidence type="ECO:0000256" key="15">
    <source>
        <dbReference type="SAM" id="MobiDB-lite"/>
    </source>
</evidence>
<comment type="function">
    <text evidence="2 12">Long-chain fatty alcohol oxidase involved in the omega-oxidation pathway of lipid degradation.</text>
</comment>
<sequence>MGAGERKQRGHPLLRGGGGRKERYTHDFSASQMAALAALCGALVPSLPPDTRNRNDDGGREPDGDKVVEEFLLASGADAPVPDEVAELMSRRCLPEALALVRGVLWLLGTRLGSLALCGWWWSPCLTWRFPFVRRFAELPVEEREEALRRWSRQTMIPPLRMFFLITKVFCLYVFYSWTDENSENPHWRAIGYSPPLPDDEPLPAEAEAERTEKRPLDDGVVETINETDASLAASLAAKGLTVTDDAARNVCTVECDVAIVGSGCGGGVSAAVLAAAGYKVVVIEKGNYFTARDYTAVEAPSMSQLYEGGGFVTTLSGGALLLAGSAVGGGTAVNWSACIKTPDAVREEWAREHGLPMFAAGEYAAAMDKVFERLGVTHGCKEEGLQNKVLRKGCERLGYKVEPVSRNSSEGHYCGSCGFGCRTGDKRGTDTTWLVDAVRHGAVILTGCKAEKLLLERDGTGGDRDGREKRCVGVAARSAANAAITRTVEVRARVTVSACGSLLTPVLLRGSGLSNRHIGKNLHLHPTALVWGYFPPDATTTAPDLLNGKAYEGGIITSLHKVEGCCSSHPVGVPAPPPRAILETPAMGLAAAGTQFPWVSGRDMKERMLRYNRTVHIFSMVRDRGSGTVHGERRVAYHLDAADREGMRVGLRRALRVLAAAGAAEIGTHRSDGQRFVCRGATEAALEEFLDGVDVARGLQSKAADWGLCCTAHQMGSCRMGATPEDGAVDARGESWEARGLYVCDGSVLPGAVGVNPMVTIQSVAYCLATGIAESLRREQASEKS</sequence>
<reference evidence="18" key="1">
    <citation type="submission" date="2024-10" db="EMBL/GenBank/DDBJ databases">
        <authorList>
            <person name="Ryan C."/>
        </authorList>
    </citation>
    <scope>NUCLEOTIDE SEQUENCE [LARGE SCALE GENOMIC DNA]</scope>
</reference>
<dbReference type="InterPro" id="IPR012400">
    <property type="entry name" value="Long_Oxdase"/>
</dbReference>
<dbReference type="EMBL" id="OZ075111">
    <property type="protein sequence ID" value="CAL4886638.1"/>
    <property type="molecule type" value="Genomic_DNA"/>
</dbReference>
<keyword evidence="10 12" id="KW-0560">Oxidoreductase</keyword>
<keyword evidence="19" id="KW-1185">Reference proteome</keyword>
<evidence type="ECO:0000256" key="8">
    <source>
        <dbReference type="ARBA" id="ARBA00022827"/>
    </source>
</evidence>
<dbReference type="Pfam" id="PF00732">
    <property type="entry name" value="GMC_oxred_N"/>
    <property type="match status" value="1"/>
</dbReference>
<dbReference type="InterPro" id="IPR000172">
    <property type="entry name" value="GMC_OxRdtase_N"/>
</dbReference>
<dbReference type="PANTHER" id="PTHR46056">
    <property type="entry name" value="LONG-CHAIN-ALCOHOL OXIDASE"/>
    <property type="match status" value="1"/>
</dbReference>
<evidence type="ECO:0000259" key="16">
    <source>
        <dbReference type="Pfam" id="PF00732"/>
    </source>
</evidence>
<comment type="catalytic activity">
    <reaction evidence="1 12">
        <text>a long-chain primary fatty alcohol + O2 = a long-chain fatty aldehyde + H2O2</text>
        <dbReference type="Rhea" id="RHEA:22756"/>
        <dbReference type="ChEBI" id="CHEBI:15379"/>
        <dbReference type="ChEBI" id="CHEBI:16240"/>
        <dbReference type="ChEBI" id="CHEBI:17176"/>
        <dbReference type="ChEBI" id="CHEBI:77396"/>
        <dbReference type="EC" id="1.1.3.20"/>
    </reaction>
</comment>
<dbReference type="PIRSF" id="PIRSF028937">
    <property type="entry name" value="Lg_Ch_AO"/>
    <property type="match status" value="1"/>
</dbReference>
<keyword evidence="11 12" id="KW-0472">Membrane</keyword>
<evidence type="ECO:0000313" key="19">
    <source>
        <dbReference type="Proteomes" id="UP001497457"/>
    </source>
</evidence>
<gene>
    <name evidence="18" type="ORF">URODEC1_LOCUS1267</name>
</gene>
<evidence type="ECO:0000256" key="12">
    <source>
        <dbReference type="PIRNR" id="PIRNR028937"/>
    </source>
</evidence>
<dbReference type="Proteomes" id="UP001497457">
    <property type="component" value="Chromosome 1b"/>
</dbReference>
<feature type="region of interest" description="Disordered" evidence="15">
    <location>
        <begin position="1"/>
        <end position="23"/>
    </location>
</feature>
<keyword evidence="6" id="KW-0285">Flavoprotein</keyword>
<name>A0ABC8VA04_9POAL</name>
<dbReference type="PANTHER" id="PTHR46056:SF12">
    <property type="entry name" value="LONG-CHAIN-ALCOHOL OXIDASE"/>
    <property type="match status" value="1"/>
</dbReference>
<proteinExistence type="inferred from homology"/>
<keyword evidence="7" id="KW-0812">Transmembrane</keyword>
<feature type="domain" description="Glucose-methanol-choline oxidoreductase C-terminal" evidence="17">
    <location>
        <begin position="635"/>
        <end position="766"/>
    </location>
</feature>
<evidence type="ECO:0000256" key="6">
    <source>
        <dbReference type="ARBA" id="ARBA00022630"/>
    </source>
</evidence>
<evidence type="ECO:0000313" key="18">
    <source>
        <dbReference type="EMBL" id="CAL4886638.1"/>
    </source>
</evidence>
<accession>A0ABC8VA04</accession>
<dbReference type="InterPro" id="IPR007867">
    <property type="entry name" value="GMC_OxRtase_C"/>
</dbReference>
<comment type="subcellular location">
    <subcellularLocation>
        <location evidence="3 12">Membrane</location>
    </subcellularLocation>
</comment>
<dbReference type="InterPro" id="IPR036188">
    <property type="entry name" value="FAD/NAD-bd_sf"/>
</dbReference>
<comment type="similarity">
    <text evidence="4 12">Belongs to the GMC oxidoreductase family.</text>
</comment>
<dbReference type="AlphaFoldDB" id="A0ABC8VA04"/>
<keyword evidence="9" id="KW-1133">Transmembrane helix</keyword>
<evidence type="ECO:0000256" key="1">
    <source>
        <dbReference type="ARBA" id="ARBA00000920"/>
    </source>
</evidence>
<dbReference type="GO" id="GO:0046577">
    <property type="term" value="F:long-chain-alcohol oxidase activity"/>
    <property type="evidence" value="ECO:0007669"/>
    <property type="project" value="UniProtKB-EC"/>
</dbReference>
<protein>
    <recommendedName>
        <fullName evidence="5 12">Long-chain-alcohol oxidase</fullName>
        <ecNumber evidence="5 12">1.1.3.20</ecNumber>
    </recommendedName>
</protein>
<evidence type="ECO:0000256" key="2">
    <source>
        <dbReference type="ARBA" id="ARBA00003842"/>
    </source>
</evidence>
<feature type="binding site" evidence="14">
    <location>
        <begin position="256"/>
        <end position="271"/>
    </location>
    <ligand>
        <name>FAD</name>
        <dbReference type="ChEBI" id="CHEBI:57692"/>
    </ligand>
</feature>
<dbReference type="EC" id="1.1.3.20" evidence="5 12"/>
<feature type="active site" description="Proton acceptor" evidence="13">
    <location>
        <position position="714"/>
    </location>
</feature>
<dbReference type="SUPFAM" id="SSF51905">
    <property type="entry name" value="FAD/NAD(P)-binding domain"/>
    <property type="match status" value="1"/>
</dbReference>
<evidence type="ECO:0000259" key="17">
    <source>
        <dbReference type="Pfam" id="PF05199"/>
    </source>
</evidence>
<dbReference type="Pfam" id="PF13450">
    <property type="entry name" value="NAD_binding_8"/>
    <property type="match status" value="1"/>
</dbReference>
<evidence type="ECO:0000256" key="11">
    <source>
        <dbReference type="ARBA" id="ARBA00023136"/>
    </source>
</evidence>
<evidence type="ECO:0000256" key="7">
    <source>
        <dbReference type="ARBA" id="ARBA00022692"/>
    </source>
</evidence>
<organism evidence="18 19">
    <name type="scientific">Urochloa decumbens</name>
    <dbReference type="NCBI Taxonomy" id="240449"/>
    <lineage>
        <taxon>Eukaryota</taxon>
        <taxon>Viridiplantae</taxon>
        <taxon>Streptophyta</taxon>
        <taxon>Embryophyta</taxon>
        <taxon>Tracheophyta</taxon>
        <taxon>Spermatophyta</taxon>
        <taxon>Magnoliopsida</taxon>
        <taxon>Liliopsida</taxon>
        <taxon>Poales</taxon>
        <taxon>Poaceae</taxon>
        <taxon>PACMAD clade</taxon>
        <taxon>Panicoideae</taxon>
        <taxon>Panicodae</taxon>
        <taxon>Paniceae</taxon>
        <taxon>Melinidinae</taxon>
        <taxon>Urochloa</taxon>
    </lineage>
</organism>
<keyword evidence="8 14" id="KW-0274">FAD</keyword>
<dbReference type="Gene3D" id="3.50.50.60">
    <property type="entry name" value="FAD/NAD(P)-binding domain"/>
    <property type="match status" value="2"/>
</dbReference>
<feature type="domain" description="Glucose-methanol-choline oxidoreductase N-terminal" evidence="16">
    <location>
        <begin position="303"/>
        <end position="527"/>
    </location>
</feature>
<dbReference type="GO" id="GO:0016020">
    <property type="term" value="C:membrane"/>
    <property type="evidence" value="ECO:0007669"/>
    <property type="project" value="UniProtKB-SubCell"/>
</dbReference>
<dbReference type="Pfam" id="PF05199">
    <property type="entry name" value="GMC_oxred_C"/>
    <property type="match status" value="1"/>
</dbReference>
<evidence type="ECO:0000256" key="13">
    <source>
        <dbReference type="PIRSR" id="PIRSR028937-1"/>
    </source>
</evidence>